<dbReference type="InterPro" id="IPR018860">
    <property type="entry name" value="APC_suCDC26"/>
</dbReference>
<evidence type="ECO:0000313" key="2">
    <source>
        <dbReference type="EMBL" id="CAB9499388.1"/>
    </source>
</evidence>
<dbReference type="Pfam" id="PF10471">
    <property type="entry name" value="ANAPC_CDC26"/>
    <property type="match status" value="1"/>
</dbReference>
<dbReference type="AlphaFoldDB" id="A0A9N8H297"/>
<sequence length="74" mass="8181">MALRRPPTRVDLKPEDIDEYEELMNERMMAAADSSQQSAAVTPVNNVNARQAAKDAKKAAAAERIGVTNNARRR</sequence>
<dbReference type="Proteomes" id="UP001153069">
    <property type="component" value="Unassembled WGS sequence"/>
</dbReference>
<protein>
    <recommendedName>
        <fullName evidence="4">Anaphase-promoting complex subunit CDC26</fullName>
    </recommendedName>
</protein>
<reference evidence="2" key="1">
    <citation type="submission" date="2020-06" db="EMBL/GenBank/DDBJ databases">
        <authorList>
            <consortium name="Plant Systems Biology data submission"/>
        </authorList>
    </citation>
    <scope>NUCLEOTIDE SEQUENCE</scope>
    <source>
        <strain evidence="2">D6</strain>
    </source>
</reference>
<keyword evidence="3" id="KW-1185">Reference proteome</keyword>
<evidence type="ECO:0008006" key="4">
    <source>
        <dbReference type="Google" id="ProtNLM"/>
    </source>
</evidence>
<name>A0A9N8H297_9STRA</name>
<dbReference type="EMBL" id="CAICTM010000058">
    <property type="protein sequence ID" value="CAB9499388.1"/>
    <property type="molecule type" value="Genomic_DNA"/>
</dbReference>
<evidence type="ECO:0000256" key="1">
    <source>
        <dbReference type="ARBA" id="ARBA00022786"/>
    </source>
</evidence>
<accession>A0A9N8H297</accession>
<evidence type="ECO:0000313" key="3">
    <source>
        <dbReference type="Proteomes" id="UP001153069"/>
    </source>
</evidence>
<keyword evidence="1" id="KW-0833">Ubl conjugation pathway</keyword>
<proteinExistence type="predicted"/>
<organism evidence="2 3">
    <name type="scientific">Seminavis robusta</name>
    <dbReference type="NCBI Taxonomy" id="568900"/>
    <lineage>
        <taxon>Eukaryota</taxon>
        <taxon>Sar</taxon>
        <taxon>Stramenopiles</taxon>
        <taxon>Ochrophyta</taxon>
        <taxon>Bacillariophyta</taxon>
        <taxon>Bacillariophyceae</taxon>
        <taxon>Bacillariophycidae</taxon>
        <taxon>Naviculales</taxon>
        <taxon>Naviculaceae</taxon>
        <taxon>Seminavis</taxon>
    </lineage>
</organism>
<dbReference type="GO" id="GO:0031145">
    <property type="term" value="P:anaphase-promoting complex-dependent catabolic process"/>
    <property type="evidence" value="ECO:0007669"/>
    <property type="project" value="InterPro"/>
</dbReference>
<comment type="caution">
    <text evidence="2">The sequence shown here is derived from an EMBL/GenBank/DDBJ whole genome shotgun (WGS) entry which is preliminary data.</text>
</comment>
<dbReference type="GO" id="GO:0005680">
    <property type="term" value="C:anaphase-promoting complex"/>
    <property type="evidence" value="ECO:0007669"/>
    <property type="project" value="InterPro"/>
</dbReference>
<gene>
    <name evidence="2" type="ORF">SEMRO_59_G034420.1</name>
</gene>